<accession>A0A917GMY5</accession>
<keyword evidence="2" id="KW-1185">Reference proteome</keyword>
<evidence type="ECO:0000313" key="2">
    <source>
        <dbReference type="Proteomes" id="UP000625976"/>
    </source>
</evidence>
<organism evidence="1 2">
    <name type="scientific">Bizionia arctica</name>
    <dbReference type="NCBI Taxonomy" id="1495645"/>
    <lineage>
        <taxon>Bacteria</taxon>
        <taxon>Pseudomonadati</taxon>
        <taxon>Bacteroidota</taxon>
        <taxon>Flavobacteriia</taxon>
        <taxon>Flavobacteriales</taxon>
        <taxon>Flavobacteriaceae</taxon>
        <taxon>Bizionia</taxon>
    </lineage>
</organism>
<sequence>MIGLPVKYSDFYGEDIPENPLSLIRHLPKKEVITTISMINAKLKPVSATYFDDSRDTQLECSEFLFLENNNQQKSALFIELMRKYVSLEINYTLYTRVTCLYALQLVLGDSEFNDSEQHQYAPEDRELIFKFLLCANENLLYFDREHARGTSEELGEDFFEFFMFKEMPHNQYFETSNPLNIFFKSWSLFNALRESNQFKEPLEDFLNENFGTTNLDDYFKFQMYNYFKSYDANLGFNYLNVPSTEEDAIVILDKLSERQNYCVPATNDLKIFDFFDLKKSPIYINEDFKEADELRSYVVLDNIFFIEKMYSLFVNDFWFDYLKPNEICNRTDWGNFIGATFFEPFLEDIFVNSLKGQPFYTYKSTDDLKISLSGRSEIEYADFYLRKGNKIALIEAKSNYIPMVQGYKNVNTIEDYRNLNLTKFYKDFGLSQLTSKTIKYFHDYKMSLGDHGIKESKRVHLYPVLLVNEPILSSSYVSFAMRRRFLKLLELEGIDVSNEQHSINPLIILNVAELQSMEETLNKGKIDFFKLLSNYYQMIDSRSLSWEKRMNALCTISHIVDKKIDAQDTVSSRVKNLNWIPLE</sequence>
<dbReference type="Proteomes" id="UP000625976">
    <property type="component" value="Unassembled WGS sequence"/>
</dbReference>
<comment type="caution">
    <text evidence="1">The sequence shown here is derived from an EMBL/GenBank/DDBJ whole genome shotgun (WGS) entry which is preliminary data.</text>
</comment>
<reference evidence="1" key="1">
    <citation type="journal article" date="2014" name="Int. J. Syst. Evol. Microbiol.">
        <title>Complete genome sequence of Corynebacterium casei LMG S-19264T (=DSM 44701T), isolated from a smear-ripened cheese.</title>
        <authorList>
            <consortium name="US DOE Joint Genome Institute (JGI-PGF)"/>
            <person name="Walter F."/>
            <person name="Albersmeier A."/>
            <person name="Kalinowski J."/>
            <person name="Ruckert C."/>
        </authorList>
    </citation>
    <scope>NUCLEOTIDE SEQUENCE</scope>
    <source>
        <strain evidence="1">CGMCC 1.12751</strain>
    </source>
</reference>
<name>A0A917GMY5_9FLAO</name>
<dbReference type="AlphaFoldDB" id="A0A917GMY5"/>
<gene>
    <name evidence="1" type="ORF">GCM10010976_24180</name>
</gene>
<reference evidence="1" key="2">
    <citation type="submission" date="2020-09" db="EMBL/GenBank/DDBJ databases">
        <authorList>
            <person name="Sun Q."/>
            <person name="Zhou Y."/>
        </authorList>
    </citation>
    <scope>NUCLEOTIDE SEQUENCE</scope>
    <source>
        <strain evidence="1">CGMCC 1.12751</strain>
    </source>
</reference>
<evidence type="ECO:0000313" key="1">
    <source>
        <dbReference type="EMBL" id="GGG52192.1"/>
    </source>
</evidence>
<proteinExistence type="predicted"/>
<dbReference type="EMBL" id="BMFQ01000003">
    <property type="protein sequence ID" value="GGG52192.1"/>
    <property type="molecule type" value="Genomic_DNA"/>
</dbReference>
<dbReference type="RefSeq" id="WP_188465235.1">
    <property type="nucleotide sequence ID" value="NZ_BMFQ01000003.1"/>
</dbReference>
<protein>
    <submittedName>
        <fullName evidence="1">Uncharacterized protein</fullName>
    </submittedName>
</protein>